<comment type="caution">
    <text evidence="2">The sequence shown here is derived from an EMBL/GenBank/DDBJ whole genome shotgun (WGS) entry which is preliminary data.</text>
</comment>
<evidence type="ECO:0000313" key="2">
    <source>
        <dbReference type="EMBL" id="KAK9804694.1"/>
    </source>
</evidence>
<comment type="similarity">
    <text evidence="1">Belongs to the MYG1 family.</text>
</comment>
<dbReference type="EMBL" id="JALJOR010000017">
    <property type="protein sequence ID" value="KAK9804694.1"/>
    <property type="molecule type" value="Genomic_DNA"/>
</dbReference>
<protein>
    <recommendedName>
        <fullName evidence="4">Metal-dependent protein hydrolase</fullName>
    </recommendedName>
</protein>
<dbReference type="InterPro" id="IPR003226">
    <property type="entry name" value="MYG1_exonuclease"/>
</dbReference>
<evidence type="ECO:0000313" key="3">
    <source>
        <dbReference type="Proteomes" id="UP001489004"/>
    </source>
</evidence>
<organism evidence="2 3">
    <name type="scientific">[Myrmecia] bisecta</name>
    <dbReference type="NCBI Taxonomy" id="41462"/>
    <lineage>
        <taxon>Eukaryota</taxon>
        <taxon>Viridiplantae</taxon>
        <taxon>Chlorophyta</taxon>
        <taxon>core chlorophytes</taxon>
        <taxon>Trebouxiophyceae</taxon>
        <taxon>Trebouxiales</taxon>
        <taxon>Trebouxiaceae</taxon>
        <taxon>Myrmecia</taxon>
    </lineage>
</organism>
<reference evidence="2 3" key="1">
    <citation type="journal article" date="2024" name="Nat. Commun.">
        <title>Phylogenomics reveals the evolutionary origins of lichenization in chlorophyte algae.</title>
        <authorList>
            <person name="Puginier C."/>
            <person name="Libourel C."/>
            <person name="Otte J."/>
            <person name="Skaloud P."/>
            <person name="Haon M."/>
            <person name="Grisel S."/>
            <person name="Petersen M."/>
            <person name="Berrin J.G."/>
            <person name="Delaux P.M."/>
            <person name="Dal Grande F."/>
            <person name="Keller J."/>
        </authorList>
    </citation>
    <scope>NUCLEOTIDE SEQUENCE [LARGE SCALE GENOMIC DNA]</scope>
    <source>
        <strain evidence="2 3">SAG 2043</strain>
    </source>
</reference>
<dbReference type="GO" id="GO:0005737">
    <property type="term" value="C:cytoplasm"/>
    <property type="evidence" value="ECO:0007669"/>
    <property type="project" value="TreeGrafter"/>
</dbReference>
<dbReference type="AlphaFoldDB" id="A0AAW1P8F5"/>
<keyword evidence="3" id="KW-1185">Reference proteome</keyword>
<dbReference type="PANTHER" id="PTHR11215:SF1">
    <property type="entry name" value="MYG1 EXONUCLEASE"/>
    <property type="match status" value="1"/>
</dbReference>
<dbReference type="GO" id="GO:0005634">
    <property type="term" value="C:nucleus"/>
    <property type="evidence" value="ECO:0007669"/>
    <property type="project" value="TreeGrafter"/>
</dbReference>
<sequence>MVRIGTHSGSFHCDEALGCFLLQQTSAFKDAQLVRTRDPAVLQDLDVVIDVGGVYDPSANRFDHHQREFDQVFGHGFNTKLSSAGLVYKHYGKEIIAELNGLPVDHPDVQTIYLAVYKHFMEAIDAIDNGVNQWDSSEPPKYVNNTHLSARVGQLNPNWNEEQSNAELDRRFAKAMQLTGQEFLESVRWYSKVWMPARRYVREAIEQRFEVDKSGEIIKLATVVPWKEHLYELEEELGTEKPITFCIYEDTREQKWRVQAVSEAPGSFINRKGLPTPWRGLRDEALSQVSGIPGCVFVHASGFIGGNATEAGVIDMARQGLVQE</sequence>
<evidence type="ECO:0000256" key="1">
    <source>
        <dbReference type="ARBA" id="ARBA00010105"/>
    </source>
</evidence>
<proteinExistence type="inferred from homology"/>
<dbReference type="PANTHER" id="PTHR11215">
    <property type="entry name" value="METAL DEPENDENT HYDROLASE - RELATED"/>
    <property type="match status" value="1"/>
</dbReference>
<evidence type="ECO:0008006" key="4">
    <source>
        <dbReference type="Google" id="ProtNLM"/>
    </source>
</evidence>
<accession>A0AAW1P8F5</accession>
<dbReference type="Pfam" id="PF03690">
    <property type="entry name" value="MYG1_exonuc"/>
    <property type="match status" value="1"/>
</dbReference>
<gene>
    <name evidence="2" type="ORF">WJX72_000202</name>
</gene>
<name>A0AAW1P8F5_9CHLO</name>
<dbReference type="Proteomes" id="UP001489004">
    <property type="component" value="Unassembled WGS sequence"/>
</dbReference>